<gene>
    <name evidence="3" type="ORF">COR50_17400</name>
</gene>
<dbReference type="SUPFAM" id="SSF56349">
    <property type="entry name" value="DNA breaking-rejoining enzymes"/>
    <property type="match status" value="1"/>
</dbReference>
<dbReference type="EMBL" id="CP023777">
    <property type="protein sequence ID" value="ATL48795.1"/>
    <property type="molecule type" value="Genomic_DNA"/>
</dbReference>
<dbReference type="InterPro" id="IPR025269">
    <property type="entry name" value="SAM-like_dom"/>
</dbReference>
<sequence length="240" mass="27926">MNTAIDHVKVALKNHYDILSVQHDYVSAAMVKTAFQGKKPVESKNLLETLDSMIDKLTRKVDKGKRAKGTLSRRNTTKSKVQDFLSSEYKRKDVPLDQIVYAFAEDFADFLMLEQGLENNTAIKYLKNVKQTLKAATERNWLLKKPLAGYKWSYFNPDRDIQDEFEIMQLYNKKLPIARLAEVRDAYVFMCFTGYAYKDASLLQLGHVTKHFDGEDWIIKYRENTWCRENVPLLPIAKEI</sequence>
<dbReference type="Pfam" id="PF13102">
    <property type="entry name" value="Phage_int_SAM_5"/>
    <property type="match status" value="1"/>
</dbReference>
<dbReference type="Gene3D" id="1.10.150.130">
    <property type="match status" value="1"/>
</dbReference>
<dbReference type="KEGG" id="cbae:COR50_17400"/>
<dbReference type="AlphaFoldDB" id="A0A291QXX3"/>
<dbReference type="OrthoDB" id="892893at2"/>
<accession>A0A291QXX3</accession>
<dbReference type="GO" id="GO:0003677">
    <property type="term" value="F:DNA binding"/>
    <property type="evidence" value="ECO:0007669"/>
    <property type="project" value="UniProtKB-KW"/>
</dbReference>
<keyword evidence="1" id="KW-0238">DNA-binding</keyword>
<dbReference type="InterPro" id="IPR011010">
    <property type="entry name" value="DNA_brk_join_enz"/>
</dbReference>
<feature type="domain" description="Phage integrase SAM-like" evidence="2">
    <location>
        <begin position="52"/>
        <end position="149"/>
    </location>
</feature>
<evidence type="ECO:0000313" key="3">
    <source>
        <dbReference type="EMBL" id="ATL48795.1"/>
    </source>
</evidence>
<dbReference type="Proteomes" id="UP000220133">
    <property type="component" value="Chromosome"/>
</dbReference>
<dbReference type="InterPro" id="IPR010998">
    <property type="entry name" value="Integrase_recombinase_N"/>
</dbReference>
<reference evidence="3 4" key="1">
    <citation type="submission" date="2017-10" db="EMBL/GenBank/DDBJ databases">
        <title>Paenichitinophaga pekingensis gen. nov., sp. nov., isolated from activated sludge.</title>
        <authorList>
            <person name="Jin D."/>
            <person name="Kong X."/>
            <person name="Deng Y."/>
            <person name="Bai Z."/>
        </authorList>
    </citation>
    <scope>NUCLEOTIDE SEQUENCE [LARGE SCALE GENOMIC DNA]</scope>
    <source>
        <strain evidence="3 4">13</strain>
    </source>
</reference>
<evidence type="ECO:0000256" key="1">
    <source>
        <dbReference type="ARBA" id="ARBA00023125"/>
    </source>
</evidence>
<name>A0A291QXX3_9BACT</name>
<organism evidence="3 4">
    <name type="scientific">Chitinophaga caeni</name>
    <dbReference type="NCBI Taxonomy" id="2029983"/>
    <lineage>
        <taxon>Bacteria</taxon>
        <taxon>Pseudomonadati</taxon>
        <taxon>Bacteroidota</taxon>
        <taxon>Chitinophagia</taxon>
        <taxon>Chitinophagales</taxon>
        <taxon>Chitinophagaceae</taxon>
        <taxon>Chitinophaga</taxon>
    </lineage>
</organism>
<evidence type="ECO:0000313" key="4">
    <source>
        <dbReference type="Proteomes" id="UP000220133"/>
    </source>
</evidence>
<evidence type="ECO:0000259" key="2">
    <source>
        <dbReference type="Pfam" id="PF13102"/>
    </source>
</evidence>
<keyword evidence="4" id="KW-1185">Reference proteome</keyword>
<proteinExistence type="predicted"/>
<protein>
    <recommendedName>
        <fullName evidence="2">Phage integrase SAM-like domain-containing protein</fullName>
    </recommendedName>
</protein>